<evidence type="ECO:0000313" key="3">
    <source>
        <dbReference type="WBParaSite" id="PSAMB.scaffold784size41397.g8864.t1"/>
    </source>
</evidence>
<dbReference type="AlphaFoldDB" id="A0A914XFP0"/>
<accession>A0A914XFP0</accession>
<evidence type="ECO:0000313" key="2">
    <source>
        <dbReference type="Proteomes" id="UP000887566"/>
    </source>
</evidence>
<dbReference type="WBParaSite" id="PSAMB.scaffold784size41397.g8864.t1">
    <property type="protein sequence ID" value="PSAMB.scaffold784size41397.g8864.t1"/>
    <property type="gene ID" value="PSAMB.scaffold784size41397.g8864"/>
</dbReference>
<feature type="region of interest" description="Disordered" evidence="1">
    <location>
        <begin position="1"/>
        <end position="27"/>
    </location>
</feature>
<feature type="compositionally biased region" description="Polar residues" evidence="1">
    <location>
        <begin position="16"/>
        <end position="27"/>
    </location>
</feature>
<sequence>MEESGMSRTPKLIRQNAINLPSDSQNTQGFDDILSQIANYPDGQPLMPDLDEHWFLGSAPEIPVVQESVAVTTESQPQVKAGKPKATKRKATQTTGPEEKKMNDDVEKEAVAKKKPTLYPSVMFQPMLMTALLLCGKCSSQCRSGKPIEISDGSVSITFTMCPPCVSANTKIRFIHRKEILPRSKMSGAEKK</sequence>
<dbReference type="Proteomes" id="UP000887566">
    <property type="component" value="Unplaced"/>
</dbReference>
<name>A0A914XFP0_9BILA</name>
<keyword evidence="2" id="KW-1185">Reference proteome</keyword>
<evidence type="ECO:0000256" key="1">
    <source>
        <dbReference type="SAM" id="MobiDB-lite"/>
    </source>
</evidence>
<proteinExistence type="predicted"/>
<protein>
    <submittedName>
        <fullName evidence="3">Uncharacterized protein</fullName>
    </submittedName>
</protein>
<feature type="compositionally biased region" description="Basic residues" evidence="1">
    <location>
        <begin position="82"/>
        <end position="91"/>
    </location>
</feature>
<feature type="region of interest" description="Disordered" evidence="1">
    <location>
        <begin position="73"/>
        <end position="105"/>
    </location>
</feature>
<organism evidence="2 3">
    <name type="scientific">Plectus sambesii</name>
    <dbReference type="NCBI Taxonomy" id="2011161"/>
    <lineage>
        <taxon>Eukaryota</taxon>
        <taxon>Metazoa</taxon>
        <taxon>Ecdysozoa</taxon>
        <taxon>Nematoda</taxon>
        <taxon>Chromadorea</taxon>
        <taxon>Plectida</taxon>
        <taxon>Plectina</taxon>
        <taxon>Plectoidea</taxon>
        <taxon>Plectidae</taxon>
        <taxon>Plectus</taxon>
    </lineage>
</organism>
<reference evidence="3" key="1">
    <citation type="submission" date="2022-11" db="UniProtKB">
        <authorList>
            <consortium name="WormBaseParasite"/>
        </authorList>
    </citation>
    <scope>IDENTIFICATION</scope>
</reference>